<name>A0A8J7DVZ8_9CYAN</name>
<dbReference type="EMBL" id="JADEWZ010000011">
    <property type="protein sequence ID" value="MBE9116052.1"/>
    <property type="molecule type" value="Genomic_DNA"/>
</dbReference>
<dbReference type="RefSeq" id="WP_194029145.1">
    <property type="nucleotide sequence ID" value="NZ_JADEWZ010000011.1"/>
</dbReference>
<evidence type="ECO:0000313" key="2">
    <source>
        <dbReference type="Proteomes" id="UP000654482"/>
    </source>
</evidence>
<reference evidence="1" key="1">
    <citation type="submission" date="2020-10" db="EMBL/GenBank/DDBJ databases">
        <authorList>
            <person name="Castelo-Branco R."/>
            <person name="Eusebio N."/>
            <person name="Adriana R."/>
            <person name="Vieira A."/>
            <person name="Brugerolle De Fraissinette N."/>
            <person name="Rezende De Castro R."/>
            <person name="Schneider M.P."/>
            <person name="Vasconcelos V."/>
            <person name="Leao P.N."/>
        </authorList>
    </citation>
    <scope>NUCLEOTIDE SEQUENCE</scope>
    <source>
        <strain evidence="1">LEGE 07157</strain>
    </source>
</reference>
<gene>
    <name evidence="1" type="ORF">IQ249_09110</name>
</gene>
<comment type="caution">
    <text evidence="1">The sequence shown here is derived from an EMBL/GenBank/DDBJ whole genome shotgun (WGS) entry which is preliminary data.</text>
</comment>
<proteinExistence type="predicted"/>
<sequence>MLAPWFDLFLNLYGIGGCRNRFNGLMPTLRYRGNLQEQTEKRDRAVLKD</sequence>
<accession>A0A8J7DVZ8</accession>
<organism evidence="1 2">
    <name type="scientific">Lusitaniella coriacea LEGE 07157</name>
    <dbReference type="NCBI Taxonomy" id="945747"/>
    <lineage>
        <taxon>Bacteria</taxon>
        <taxon>Bacillati</taxon>
        <taxon>Cyanobacteriota</taxon>
        <taxon>Cyanophyceae</taxon>
        <taxon>Spirulinales</taxon>
        <taxon>Lusitaniellaceae</taxon>
        <taxon>Lusitaniella</taxon>
    </lineage>
</organism>
<evidence type="ECO:0000313" key="1">
    <source>
        <dbReference type="EMBL" id="MBE9116052.1"/>
    </source>
</evidence>
<dbReference type="AlphaFoldDB" id="A0A8J7DVZ8"/>
<protein>
    <submittedName>
        <fullName evidence="1">Uncharacterized protein</fullName>
    </submittedName>
</protein>
<dbReference type="Proteomes" id="UP000654482">
    <property type="component" value="Unassembled WGS sequence"/>
</dbReference>
<keyword evidence="2" id="KW-1185">Reference proteome</keyword>